<dbReference type="HOGENOM" id="CLU_395766_0_0_9"/>
<dbReference type="PANTHER" id="PTHR37316:SF2">
    <property type="entry name" value="TEICHOIC ACID RIBITOL-PHOSPHATE POLYMERASE TARK"/>
    <property type="match status" value="1"/>
</dbReference>
<dbReference type="Gene3D" id="3.40.50.12580">
    <property type="match status" value="1"/>
</dbReference>
<dbReference type="eggNOG" id="COG1887">
    <property type="taxonomic scope" value="Bacteria"/>
</dbReference>
<evidence type="ECO:0000256" key="5">
    <source>
        <dbReference type="ARBA" id="ARBA00022944"/>
    </source>
</evidence>
<evidence type="ECO:0000256" key="4">
    <source>
        <dbReference type="ARBA" id="ARBA00022679"/>
    </source>
</evidence>
<name>D7V165_LISGR</name>
<dbReference type="Pfam" id="PF04464">
    <property type="entry name" value="Glyphos_transf"/>
    <property type="match status" value="1"/>
</dbReference>
<dbReference type="AlphaFoldDB" id="D7V165"/>
<dbReference type="InterPro" id="IPR051612">
    <property type="entry name" value="Teichoic_Acid_Biosynth"/>
</dbReference>
<gene>
    <name evidence="7" type="ORF">HMPREF0556_11982</name>
</gene>
<evidence type="ECO:0000256" key="3">
    <source>
        <dbReference type="ARBA" id="ARBA00022475"/>
    </source>
</evidence>
<keyword evidence="3" id="KW-1003">Cell membrane</keyword>
<dbReference type="GO" id="GO:0005886">
    <property type="term" value="C:plasma membrane"/>
    <property type="evidence" value="ECO:0007669"/>
    <property type="project" value="UniProtKB-SubCell"/>
</dbReference>
<comment type="similarity">
    <text evidence="2">Belongs to the CDP-glycerol glycerophosphotransferase family.</text>
</comment>
<dbReference type="Gene3D" id="3.40.50.11820">
    <property type="match status" value="1"/>
</dbReference>
<dbReference type="Proteomes" id="UP000010119">
    <property type="component" value="Unassembled WGS sequence"/>
</dbReference>
<dbReference type="GO" id="GO:0019350">
    <property type="term" value="P:teichoic acid biosynthetic process"/>
    <property type="evidence" value="ECO:0007669"/>
    <property type="project" value="UniProtKB-KW"/>
</dbReference>
<accession>D7V165</accession>
<keyword evidence="8" id="KW-1185">Reference proteome</keyword>
<comment type="caution">
    <text evidence="7">The sequence shown here is derived from an EMBL/GenBank/DDBJ whole genome shotgun (WGS) entry which is preliminary data.</text>
</comment>
<proteinExistence type="inferred from homology"/>
<organism evidence="7 8">
    <name type="scientific">Listeria grayi DSM 20601</name>
    <dbReference type="NCBI Taxonomy" id="525367"/>
    <lineage>
        <taxon>Bacteria</taxon>
        <taxon>Bacillati</taxon>
        <taxon>Bacillota</taxon>
        <taxon>Bacilli</taxon>
        <taxon>Bacillales</taxon>
        <taxon>Listeriaceae</taxon>
        <taxon>Listeria</taxon>
    </lineage>
</organism>
<evidence type="ECO:0000256" key="6">
    <source>
        <dbReference type="ARBA" id="ARBA00023136"/>
    </source>
</evidence>
<evidence type="ECO:0000313" key="7">
    <source>
        <dbReference type="EMBL" id="EFI83297.1"/>
    </source>
</evidence>
<keyword evidence="4" id="KW-0808">Transferase</keyword>
<sequence>MDKGAIEVKDIPAISYIQLEEATPLFDTEAIAAKDEWIVSRPLPTFFERMQAILAAAKNEWISFLPPEVLTKAEGTAKLIVCQHGSENTIVSIYQAPLLLGASLLGIAFHRDLAKEILTPYILDESAFLYALLTRARTVQVVAGTLQGKDAAEVVQAVAPMETNPYQKQYLLQKYVESYFRAKQGDLASELLKVLPLLDDKVVDQLTDLNKWITALVQETPKNKLTSDVIPLVKCYVAKLTPEKEWLPSYSGLFQIAKKGRYKASYLKHKAVSPFQKRLGQYIGRKLIYPIAKRLAIRTKQVVFLSQKIVHPDDTFLPLYQVIKQQKPEKEIAMYFRSDNYNFRYYLRFFYALGRSKYLFVDDYYYPFYNIRIREEAVVVQLWHAAGAFKKFGHSAIGYADSLSPEFETRAHQNYTHVIASSAEIKTQYAEAFQIDQEKILPLGLPRLWKFYDEAYKQFNQTYYQEMYPALKRKKVILYAPTFRGNSEQRKAFDVPLDLNALQEQLGEEYVFFVKLHPLVDKGSLDFTDTADFAFDVSDQNITDLMLLADMLVTDYSSVIFEFALLGKPILFYAYDLENYLEERDFYEAYESYVPGPIVKTEAALIHAIQTETGETVNDAFVQRNFTYQDGQAAERIIAELMPE</sequence>
<dbReference type="InterPro" id="IPR043148">
    <property type="entry name" value="TagF_C"/>
</dbReference>
<dbReference type="GO" id="GO:0047355">
    <property type="term" value="F:CDP-glycerol glycerophosphotransferase activity"/>
    <property type="evidence" value="ECO:0007669"/>
    <property type="project" value="InterPro"/>
</dbReference>
<dbReference type="SUPFAM" id="SSF53756">
    <property type="entry name" value="UDP-Glycosyltransferase/glycogen phosphorylase"/>
    <property type="match status" value="1"/>
</dbReference>
<dbReference type="InterPro" id="IPR043149">
    <property type="entry name" value="TagF_N"/>
</dbReference>
<dbReference type="PANTHER" id="PTHR37316">
    <property type="entry name" value="TEICHOIC ACID GLYCEROL-PHOSPHATE PRIMASE"/>
    <property type="match status" value="1"/>
</dbReference>
<comment type="subcellular location">
    <subcellularLocation>
        <location evidence="1">Cell membrane</location>
        <topology evidence="1">Peripheral membrane protein</topology>
    </subcellularLocation>
</comment>
<dbReference type="EMBL" id="ACCR02000005">
    <property type="protein sequence ID" value="EFI83297.1"/>
    <property type="molecule type" value="Genomic_DNA"/>
</dbReference>
<evidence type="ECO:0000313" key="8">
    <source>
        <dbReference type="Proteomes" id="UP000010119"/>
    </source>
</evidence>
<dbReference type="STRING" id="525367.HMPREF0556_11982"/>
<protein>
    <submittedName>
        <fullName evidence="7">CDP-glycerol:poly(Glycerophosphate) glycerophosphotransferase</fullName>
    </submittedName>
</protein>
<evidence type="ECO:0000256" key="2">
    <source>
        <dbReference type="ARBA" id="ARBA00010488"/>
    </source>
</evidence>
<reference evidence="7" key="1">
    <citation type="submission" date="2010-06" db="EMBL/GenBank/DDBJ databases">
        <authorList>
            <person name="Muzny D."/>
            <person name="Qin X."/>
            <person name="Buhay C."/>
            <person name="Dugan-Rocha S."/>
            <person name="Ding Y."/>
            <person name="Chen G."/>
            <person name="Hawes A."/>
            <person name="Holder M."/>
            <person name="Jhangiani S."/>
            <person name="Johnson A."/>
            <person name="Khan Z."/>
            <person name="Li Z."/>
            <person name="Liu W."/>
            <person name="Liu X."/>
            <person name="Perez L."/>
            <person name="Shen H."/>
            <person name="Wang Q."/>
            <person name="Watt J."/>
            <person name="Xi L."/>
            <person name="Xin Y."/>
            <person name="Zhou J."/>
            <person name="Deng J."/>
            <person name="Jiang H."/>
            <person name="Liu Y."/>
            <person name="Qu J."/>
            <person name="Song X.-Z."/>
            <person name="Zhang L."/>
            <person name="Villasana D."/>
            <person name="Johnson A."/>
            <person name="Liu J."/>
            <person name="Liyanage D."/>
            <person name="Lorensuhewa L."/>
            <person name="Robinson T."/>
            <person name="Song A."/>
            <person name="Song B.-B."/>
            <person name="Dinh H."/>
            <person name="Thornton R."/>
            <person name="Coyle M."/>
            <person name="Francisco L."/>
            <person name="Jackson L."/>
            <person name="Javaid M."/>
            <person name="Korchina V."/>
            <person name="Kovar C."/>
            <person name="Mata R."/>
            <person name="Mathew T."/>
            <person name="Ngo R."/>
            <person name="Nguyen L."/>
            <person name="Nguyen N."/>
            <person name="Okwuonu G."/>
            <person name="Ongeri F."/>
            <person name="Pham C."/>
            <person name="Simmons D."/>
            <person name="Wilczek-Boney K."/>
            <person name="Hale W."/>
            <person name="Jakkamsetti A."/>
            <person name="Pham P."/>
            <person name="Ruth R."/>
            <person name="San Lucas F."/>
            <person name="Warren J."/>
            <person name="Zhang J."/>
            <person name="Zhao Z."/>
            <person name="Zhou C."/>
            <person name="Zhu D."/>
            <person name="Lee S."/>
            <person name="Bess C."/>
            <person name="Blankenburg K."/>
            <person name="Forbes L."/>
            <person name="Fu Q."/>
            <person name="Gubbala S."/>
            <person name="Hirani K."/>
            <person name="Jayaseelan J.C."/>
            <person name="Lara F."/>
            <person name="Munidasa M."/>
            <person name="Palculict T."/>
            <person name="Patil S."/>
            <person name="Pu L.-L."/>
            <person name="Saada N."/>
            <person name="Tang L."/>
            <person name="Weissenberger G."/>
            <person name="Zhu Y."/>
            <person name="Hemphill L."/>
            <person name="Shang Y."/>
            <person name="Youmans B."/>
            <person name="Ayvaz T."/>
            <person name="Ross M."/>
            <person name="Santibanez J."/>
            <person name="Aqrawi P."/>
            <person name="Gross S."/>
            <person name="Joshi V."/>
            <person name="Fowler G."/>
            <person name="Nazareth L."/>
            <person name="Reid J."/>
            <person name="Worley K."/>
            <person name="Petrosino J."/>
            <person name="Highlander S."/>
            <person name="Gibbs R."/>
        </authorList>
    </citation>
    <scope>NUCLEOTIDE SEQUENCE [LARGE SCALE GENOMIC DNA]</scope>
    <source>
        <strain evidence="7">DSM 20601</strain>
    </source>
</reference>
<keyword evidence="6" id="KW-0472">Membrane</keyword>
<evidence type="ECO:0000256" key="1">
    <source>
        <dbReference type="ARBA" id="ARBA00004202"/>
    </source>
</evidence>
<dbReference type="InterPro" id="IPR007554">
    <property type="entry name" value="Glycerophosphate_synth"/>
</dbReference>
<keyword evidence="5" id="KW-0777">Teichoic acid biosynthesis</keyword>